<reference evidence="1" key="1">
    <citation type="journal article" date="2023" name="Nat. Microbiol.">
        <title>Babesia duncani multi-omics identifies virulence factors and drug targets.</title>
        <authorList>
            <person name="Singh P."/>
            <person name="Lonardi S."/>
            <person name="Liang Q."/>
            <person name="Vydyam P."/>
            <person name="Khabirova E."/>
            <person name="Fang T."/>
            <person name="Gihaz S."/>
            <person name="Thekkiniath J."/>
            <person name="Munshi M."/>
            <person name="Abel S."/>
            <person name="Ciampossin L."/>
            <person name="Batugedara G."/>
            <person name="Gupta M."/>
            <person name="Lu X.M."/>
            <person name="Lenz T."/>
            <person name="Chakravarty S."/>
            <person name="Cornillot E."/>
            <person name="Hu Y."/>
            <person name="Ma W."/>
            <person name="Gonzalez L.M."/>
            <person name="Sanchez S."/>
            <person name="Estrada K."/>
            <person name="Sanchez-Flores A."/>
            <person name="Montero E."/>
            <person name="Harb O.S."/>
            <person name="Le Roch K.G."/>
            <person name="Mamoun C.B."/>
        </authorList>
    </citation>
    <scope>NUCLEOTIDE SEQUENCE</scope>
    <source>
        <strain evidence="1">WA1</strain>
    </source>
</reference>
<dbReference type="KEGG" id="bdw:94337536"/>
<comment type="caution">
    <text evidence="1">The sequence shown here is derived from an EMBL/GenBank/DDBJ whole genome shotgun (WGS) entry which is preliminary data.</text>
</comment>
<keyword evidence="2" id="KW-1185">Reference proteome</keyword>
<dbReference type="EMBL" id="JALLKP010000004">
    <property type="protein sequence ID" value="KAK2195563.1"/>
    <property type="molecule type" value="Genomic_DNA"/>
</dbReference>
<protein>
    <submittedName>
        <fullName evidence="1">Uncharacterized protein</fullName>
    </submittedName>
</protein>
<dbReference type="GeneID" id="94337536"/>
<accession>A0AAD9UMZ6</accession>
<proteinExistence type="predicted"/>
<dbReference type="RefSeq" id="XP_067802406.1">
    <property type="nucleotide sequence ID" value="XM_067948255.1"/>
</dbReference>
<gene>
    <name evidence="1" type="ORF">BdWA1_003239</name>
</gene>
<dbReference type="AlphaFoldDB" id="A0AAD9UMZ6"/>
<evidence type="ECO:0000313" key="2">
    <source>
        <dbReference type="Proteomes" id="UP001214638"/>
    </source>
</evidence>
<dbReference type="Proteomes" id="UP001214638">
    <property type="component" value="Unassembled WGS sequence"/>
</dbReference>
<organism evidence="1 2">
    <name type="scientific">Babesia duncani</name>
    <dbReference type="NCBI Taxonomy" id="323732"/>
    <lineage>
        <taxon>Eukaryota</taxon>
        <taxon>Sar</taxon>
        <taxon>Alveolata</taxon>
        <taxon>Apicomplexa</taxon>
        <taxon>Aconoidasida</taxon>
        <taxon>Piroplasmida</taxon>
        <taxon>Babesiidae</taxon>
        <taxon>Babesia</taxon>
    </lineage>
</organism>
<name>A0AAD9UMZ6_9APIC</name>
<evidence type="ECO:0000313" key="1">
    <source>
        <dbReference type="EMBL" id="KAK2195563.1"/>
    </source>
</evidence>
<sequence length="195" mass="22000">MSFHCRLTALAKSDHSSGFRFQYRNFGVSGSYGSSIYGVQTTAINARLNSLPEPKAEPRIQLFPRIFVSRWPGNIRSLRAKYFFREGQATNTGYYHMLVNGKNDYCFVSNPNKNATCTRTIENTVHEQTRGFTGQILLHGRGVKAYFEPSWPNLMIRLGVGSSVIDATRCCTMYAKHVKIDIDRTGSFQVNLIGL</sequence>